<feature type="region of interest" description="Disordered" evidence="1">
    <location>
        <begin position="80"/>
        <end position="257"/>
    </location>
</feature>
<feature type="compositionally biased region" description="Low complexity" evidence="1">
    <location>
        <begin position="80"/>
        <end position="93"/>
    </location>
</feature>
<dbReference type="RefSeq" id="WP_344104075.1">
    <property type="nucleotide sequence ID" value="NZ_BAAAPC010000006.1"/>
</dbReference>
<feature type="compositionally biased region" description="Low complexity" evidence="1">
    <location>
        <begin position="196"/>
        <end position="210"/>
    </location>
</feature>
<evidence type="ECO:0000256" key="1">
    <source>
        <dbReference type="SAM" id="MobiDB-lite"/>
    </source>
</evidence>
<feature type="transmembrane region" description="Helical" evidence="2">
    <location>
        <begin position="51"/>
        <end position="70"/>
    </location>
</feature>
<evidence type="ECO:0000313" key="3">
    <source>
        <dbReference type="EMBL" id="GAA1992542.1"/>
    </source>
</evidence>
<evidence type="ECO:0000256" key="2">
    <source>
        <dbReference type="SAM" id="Phobius"/>
    </source>
</evidence>
<feature type="compositionally biased region" description="Low complexity" evidence="1">
    <location>
        <begin position="139"/>
        <end position="167"/>
    </location>
</feature>
<feature type="compositionally biased region" description="Low complexity" evidence="1">
    <location>
        <begin position="228"/>
        <end position="237"/>
    </location>
</feature>
<keyword evidence="2" id="KW-0812">Transmembrane</keyword>
<name>A0ABN2STZ8_9ACTN</name>
<proteinExistence type="predicted"/>
<protein>
    <submittedName>
        <fullName evidence="3">Uncharacterized protein</fullName>
    </submittedName>
</protein>
<comment type="caution">
    <text evidence="3">The sequence shown here is derived from an EMBL/GenBank/DDBJ whole genome shotgun (WGS) entry which is preliminary data.</text>
</comment>
<sequence length="257" mass="26041">MTDPYDEAIDERLRAILRAEADSVTPSPEGLEKIRARTEQRRVWWTFGLPWIRPVLAVGAAALIAGSVLIGTPQVREQLLPSSLTSPTAPSDTTSERDSSGRAAGELRGPVAPDSGTRGQEPENSPSPTGPEAEDASPDDGAASDGATTAAACPPGRTPSGRPSGDPDQGDDSDDKDDGQDSGGGTDRTACVPTQDPDSPDGTADTDPGGTDTGDGGDQGSGGEDDTSSTPSPDSETGQTTEASAESPVPATGTPEM</sequence>
<keyword evidence="4" id="KW-1185">Reference proteome</keyword>
<feature type="compositionally biased region" description="Gly residues" evidence="1">
    <location>
        <begin position="211"/>
        <end position="222"/>
    </location>
</feature>
<accession>A0ABN2STZ8</accession>
<reference evidence="3 4" key="1">
    <citation type="journal article" date="2019" name="Int. J. Syst. Evol. Microbiol.">
        <title>The Global Catalogue of Microorganisms (GCM) 10K type strain sequencing project: providing services to taxonomists for standard genome sequencing and annotation.</title>
        <authorList>
            <consortium name="The Broad Institute Genomics Platform"/>
            <consortium name="The Broad Institute Genome Sequencing Center for Infectious Disease"/>
            <person name="Wu L."/>
            <person name="Ma J."/>
        </authorList>
    </citation>
    <scope>NUCLEOTIDE SEQUENCE [LARGE SCALE GENOMIC DNA]</scope>
    <source>
        <strain evidence="3 4">JCM 15313</strain>
    </source>
</reference>
<feature type="compositionally biased region" description="Acidic residues" evidence="1">
    <location>
        <begin position="168"/>
        <end position="180"/>
    </location>
</feature>
<organism evidence="3 4">
    <name type="scientific">Nocardiopsis rhodophaea</name>
    <dbReference type="NCBI Taxonomy" id="280238"/>
    <lineage>
        <taxon>Bacteria</taxon>
        <taxon>Bacillati</taxon>
        <taxon>Actinomycetota</taxon>
        <taxon>Actinomycetes</taxon>
        <taxon>Streptosporangiales</taxon>
        <taxon>Nocardiopsidaceae</taxon>
        <taxon>Nocardiopsis</taxon>
    </lineage>
</organism>
<keyword evidence="2" id="KW-0472">Membrane</keyword>
<gene>
    <name evidence="3" type="ORF">GCM10009799_18060</name>
</gene>
<dbReference type="Proteomes" id="UP001501585">
    <property type="component" value="Unassembled WGS sequence"/>
</dbReference>
<dbReference type="EMBL" id="BAAAPC010000006">
    <property type="protein sequence ID" value="GAA1992542.1"/>
    <property type="molecule type" value="Genomic_DNA"/>
</dbReference>
<keyword evidence="2" id="KW-1133">Transmembrane helix</keyword>
<evidence type="ECO:0000313" key="4">
    <source>
        <dbReference type="Proteomes" id="UP001501585"/>
    </source>
</evidence>